<dbReference type="EnsemblMetazoa" id="AALFPA23_020562.R30366">
    <property type="protein sequence ID" value="AALFPA23_020562.P30366"/>
    <property type="gene ID" value="AALFPA23_020562"/>
</dbReference>
<evidence type="ECO:0000313" key="2">
    <source>
        <dbReference type="EnsemblMetazoa" id="AALFPA23_020562.P30365"/>
    </source>
</evidence>
<reference evidence="3" key="1">
    <citation type="journal article" date="2015" name="Proc. Natl. Acad. Sci. U.S.A.">
        <title>Genome sequence of the Asian Tiger mosquito, Aedes albopictus, reveals insights into its biology, genetics, and evolution.</title>
        <authorList>
            <person name="Chen X.G."/>
            <person name="Jiang X."/>
            <person name="Gu J."/>
            <person name="Xu M."/>
            <person name="Wu Y."/>
            <person name="Deng Y."/>
            <person name="Zhang C."/>
            <person name="Bonizzoni M."/>
            <person name="Dermauw W."/>
            <person name="Vontas J."/>
            <person name="Armbruster P."/>
            <person name="Huang X."/>
            <person name="Yang Y."/>
            <person name="Zhang H."/>
            <person name="He W."/>
            <person name="Peng H."/>
            <person name="Liu Y."/>
            <person name="Wu K."/>
            <person name="Chen J."/>
            <person name="Lirakis M."/>
            <person name="Topalis P."/>
            <person name="Van Leeuwen T."/>
            <person name="Hall A.B."/>
            <person name="Jiang X."/>
            <person name="Thorpe C."/>
            <person name="Mueller R.L."/>
            <person name="Sun C."/>
            <person name="Waterhouse R.M."/>
            <person name="Yan G."/>
            <person name="Tu Z.J."/>
            <person name="Fang X."/>
            <person name="James A.A."/>
        </authorList>
    </citation>
    <scope>NUCLEOTIDE SEQUENCE [LARGE SCALE GENOMIC DNA]</scope>
    <source>
        <strain evidence="3">Foshan</strain>
    </source>
</reference>
<evidence type="ECO:0000256" key="1">
    <source>
        <dbReference type="SAM" id="MobiDB-lite"/>
    </source>
</evidence>
<name>A0ABM1ZQ06_AEDAL</name>
<feature type="compositionally biased region" description="Polar residues" evidence="1">
    <location>
        <begin position="303"/>
        <end position="313"/>
    </location>
</feature>
<feature type="compositionally biased region" description="Basic and acidic residues" evidence="1">
    <location>
        <begin position="257"/>
        <end position="266"/>
    </location>
</feature>
<dbReference type="RefSeq" id="XP_062711693.1">
    <property type="nucleotide sequence ID" value="XM_062855709.1"/>
</dbReference>
<dbReference type="Proteomes" id="UP000069940">
    <property type="component" value="Unassembled WGS sequence"/>
</dbReference>
<protein>
    <submittedName>
        <fullName evidence="2">Uncharacterized protein</fullName>
    </submittedName>
</protein>
<feature type="compositionally biased region" description="Basic and acidic residues" evidence="1">
    <location>
        <begin position="179"/>
        <end position="189"/>
    </location>
</feature>
<feature type="region of interest" description="Disordered" evidence="1">
    <location>
        <begin position="93"/>
        <end position="147"/>
    </location>
</feature>
<feature type="region of interest" description="Disordered" evidence="1">
    <location>
        <begin position="163"/>
        <end position="319"/>
    </location>
</feature>
<feature type="compositionally biased region" description="Basic and acidic residues" evidence="1">
    <location>
        <begin position="228"/>
        <end position="243"/>
    </location>
</feature>
<sequence>MAGGVKQILSRERSLWGTRENPTVFIPCCVNAGLWRSRPLLPVRLVGTTMSNNNKQNKTTGANCLSQLEKMDTDQGDSLEQLEAQLDSKSLENLSSCPSINLDTPKNSEMEDSDEDDRVSVTIKTSRESTVANPEQSQQMDRVKLSGAGKKRLKKLLDQGYDKDEAYRLAYRPSVQSEPSKRPRDDLSSGEKPQPKKTKGTSTPTGRPHKDHSLKSLATSSVNIRLQRQRDPNFQDGRAEADAVHMQPGTSKVANKKTNEDAERSKPGKLKVPGKQAKVGSCSQFGNTKVPDRKTEAAAGLSDYSSNNTTANIGTRHHY</sequence>
<keyword evidence="3" id="KW-1185">Reference proteome</keyword>
<evidence type="ECO:0000313" key="3">
    <source>
        <dbReference type="Proteomes" id="UP000069940"/>
    </source>
</evidence>
<dbReference type="RefSeq" id="XP_062711692.1">
    <property type="nucleotide sequence ID" value="XM_062855708.1"/>
</dbReference>
<dbReference type="EnsemblMetazoa" id="AALFPA23_020562.R30367">
    <property type="protein sequence ID" value="AALFPA23_020562.P30367"/>
    <property type="gene ID" value="AALFPA23_020562"/>
</dbReference>
<dbReference type="GeneID" id="134289607"/>
<dbReference type="EnsemblMetazoa" id="AALFPA23_020562.R30365">
    <property type="protein sequence ID" value="AALFPA23_020562.P30365"/>
    <property type="gene ID" value="AALFPA23_020562"/>
</dbReference>
<feature type="compositionally biased region" description="Polar residues" evidence="1">
    <location>
        <begin position="122"/>
        <end position="140"/>
    </location>
</feature>
<dbReference type="RefSeq" id="XP_062711691.1">
    <property type="nucleotide sequence ID" value="XM_062855707.1"/>
</dbReference>
<feature type="compositionally biased region" description="Polar residues" evidence="1">
    <location>
        <begin position="93"/>
        <end position="107"/>
    </location>
</feature>
<feature type="compositionally biased region" description="Polar residues" evidence="1">
    <location>
        <begin position="216"/>
        <end position="226"/>
    </location>
</feature>
<accession>A0ABM1ZQ06</accession>
<reference evidence="2" key="2">
    <citation type="submission" date="2025-05" db="UniProtKB">
        <authorList>
            <consortium name="EnsemblMetazoa"/>
        </authorList>
    </citation>
    <scope>IDENTIFICATION</scope>
    <source>
        <strain evidence="2">Foshan</strain>
    </source>
</reference>
<proteinExistence type="predicted"/>
<organism evidence="2 3">
    <name type="scientific">Aedes albopictus</name>
    <name type="common">Asian tiger mosquito</name>
    <name type="synonym">Stegomyia albopicta</name>
    <dbReference type="NCBI Taxonomy" id="7160"/>
    <lineage>
        <taxon>Eukaryota</taxon>
        <taxon>Metazoa</taxon>
        <taxon>Ecdysozoa</taxon>
        <taxon>Arthropoda</taxon>
        <taxon>Hexapoda</taxon>
        <taxon>Insecta</taxon>
        <taxon>Pterygota</taxon>
        <taxon>Neoptera</taxon>
        <taxon>Endopterygota</taxon>
        <taxon>Diptera</taxon>
        <taxon>Nematocera</taxon>
        <taxon>Culicoidea</taxon>
        <taxon>Culicidae</taxon>
        <taxon>Culicinae</taxon>
        <taxon>Aedini</taxon>
        <taxon>Aedes</taxon>
        <taxon>Stegomyia</taxon>
    </lineage>
</organism>